<proteinExistence type="predicted"/>
<name>A0A151Z592_TIELA</name>
<reference evidence="1 2" key="1">
    <citation type="submission" date="2015-12" db="EMBL/GenBank/DDBJ databases">
        <title>Dictyostelia acquired genes for synthesis and detection of signals that induce cell-type specialization by lateral gene transfer from prokaryotes.</title>
        <authorList>
            <person name="Gloeckner G."/>
            <person name="Schaap P."/>
        </authorList>
    </citation>
    <scope>NUCLEOTIDE SEQUENCE [LARGE SCALE GENOMIC DNA]</scope>
    <source>
        <strain evidence="1 2">TK</strain>
    </source>
</reference>
<gene>
    <name evidence="1" type="ORF">DLAC_10370</name>
</gene>
<dbReference type="PANTHER" id="PTHR32142:SF64">
    <property type="entry name" value="ANKYRIN REPEAT-CONTAINING PROTEIN-RELATED"/>
    <property type="match status" value="1"/>
</dbReference>
<dbReference type="InParanoid" id="A0A151Z592"/>
<dbReference type="Proteomes" id="UP000076078">
    <property type="component" value="Unassembled WGS sequence"/>
</dbReference>
<dbReference type="AlphaFoldDB" id="A0A151Z592"/>
<comment type="caution">
    <text evidence="1">The sequence shown here is derived from an EMBL/GenBank/DDBJ whole genome shotgun (WGS) entry which is preliminary data.</text>
</comment>
<keyword evidence="2" id="KW-1185">Reference proteome</keyword>
<organism evidence="1 2">
    <name type="scientific">Tieghemostelium lacteum</name>
    <name type="common">Slime mold</name>
    <name type="synonym">Dictyostelium lacteum</name>
    <dbReference type="NCBI Taxonomy" id="361077"/>
    <lineage>
        <taxon>Eukaryota</taxon>
        <taxon>Amoebozoa</taxon>
        <taxon>Evosea</taxon>
        <taxon>Eumycetozoa</taxon>
        <taxon>Dictyostelia</taxon>
        <taxon>Dictyosteliales</taxon>
        <taxon>Raperosteliaceae</taxon>
        <taxon>Tieghemostelium</taxon>
    </lineage>
</organism>
<dbReference type="PANTHER" id="PTHR32142">
    <property type="entry name" value="B BOX-TYPE DOMAIN-CONTAINING PROTEIN-RELATED"/>
    <property type="match status" value="1"/>
</dbReference>
<evidence type="ECO:0000313" key="2">
    <source>
        <dbReference type="Proteomes" id="UP000076078"/>
    </source>
</evidence>
<evidence type="ECO:0008006" key="3">
    <source>
        <dbReference type="Google" id="ProtNLM"/>
    </source>
</evidence>
<evidence type="ECO:0000313" key="1">
    <source>
        <dbReference type="EMBL" id="KYQ89130.1"/>
    </source>
</evidence>
<accession>A0A151Z592</accession>
<protein>
    <recommendedName>
        <fullName evidence="3">Ankyrin repeat-containing protein</fullName>
    </recommendedName>
</protein>
<dbReference type="EMBL" id="LODT01000042">
    <property type="protein sequence ID" value="KYQ89130.1"/>
    <property type="molecule type" value="Genomic_DNA"/>
</dbReference>
<dbReference type="OrthoDB" id="24374at2759"/>
<sequence length="359" mass="42706">MRIFVVCGYAYQHLILWNLNTIKKMGYRNNLSIVYHQDIPHLVIQDQYKLEFSVIPIYYSSSCFIGYDHQGFYDKFYELVDETMYSQMPLGIKCLTKSTPKKLKKKPMYNNTTMLVVSQSIELTKSQQRSYEKSFFQVFRNKSLFTLIFDQMSKIHSDSGKQFRRYRHLTSNYLVKNGQYNLLKEKMRDDRLFLFTKTAVVTWCRKVKSIAEFLEIQSYQPMFFDQLDKSMIFKNICIGGCLELVQYCYEQQYPLTYDCVHNAVAFGHFPVVKYLTEQCKIFKLKGMSPSTVERPTKPKSNARFRLSDLPCFQKNPEIKARDNERKKSKYLATTNHHSDLKKYLSKKLLSKIFNYDKRF</sequence>